<keyword evidence="1" id="KW-0732">Signal</keyword>
<evidence type="ECO:0000256" key="1">
    <source>
        <dbReference type="SAM" id="SignalP"/>
    </source>
</evidence>
<gene>
    <name evidence="2" type="ORF">LX83_000219</name>
</gene>
<dbReference type="Proteomes" id="UP001206128">
    <property type="component" value="Unassembled WGS sequence"/>
</dbReference>
<dbReference type="InterPro" id="IPR008930">
    <property type="entry name" value="Terpenoid_cyclase/PrenylTrfase"/>
</dbReference>
<reference evidence="2" key="1">
    <citation type="submission" date="2022-06" db="EMBL/GenBank/DDBJ databases">
        <title>Genomic Encyclopedia of Archaeal and Bacterial Type Strains, Phase II (KMG-II): from individual species to whole genera.</title>
        <authorList>
            <person name="Goeker M."/>
        </authorList>
    </citation>
    <scope>NUCLEOTIDE SEQUENCE</scope>
    <source>
        <strain evidence="2">DSM 43935</strain>
    </source>
</reference>
<dbReference type="EMBL" id="JAMTCK010000001">
    <property type="protein sequence ID" value="MCP2163379.1"/>
    <property type="molecule type" value="Genomic_DNA"/>
</dbReference>
<name>A0AAE3GAF6_9PSEU</name>
<keyword evidence="3" id="KW-1185">Reference proteome</keyword>
<dbReference type="SUPFAM" id="SSF48239">
    <property type="entry name" value="Terpenoid cyclases/Protein prenyltransferases"/>
    <property type="match status" value="1"/>
</dbReference>
<accession>A0AAE3GAF6</accession>
<dbReference type="RefSeq" id="WP_253765957.1">
    <property type="nucleotide sequence ID" value="NZ_JAMTCK010000001.1"/>
</dbReference>
<protein>
    <submittedName>
        <fullName evidence="2">Prenyltransferase and squalene oxidase repeat-containing protein</fullName>
    </submittedName>
</protein>
<dbReference type="Gene3D" id="1.50.10.20">
    <property type="match status" value="1"/>
</dbReference>
<feature type="signal peptide" evidence="1">
    <location>
        <begin position="1"/>
        <end position="25"/>
    </location>
</feature>
<dbReference type="AlphaFoldDB" id="A0AAE3GAF6"/>
<proteinExistence type="predicted"/>
<evidence type="ECO:0000313" key="3">
    <source>
        <dbReference type="Proteomes" id="UP001206128"/>
    </source>
</evidence>
<evidence type="ECO:0000313" key="2">
    <source>
        <dbReference type="EMBL" id="MCP2163379.1"/>
    </source>
</evidence>
<feature type="chain" id="PRO_5042091045" evidence="1">
    <location>
        <begin position="26"/>
        <end position="339"/>
    </location>
</feature>
<sequence length="339" mass="33738">MRRRVLAVLALLCGLTLIIPGTASAEVATHNRAAAAAGWLARQMTDGERFEADFGGQRYPDQGLTIDAVLAFAAAGAADDYADRAIAWLAQPAIATGYLGSGGEAYAGAHAKLLLAAEIAGLDPTSFGGVDLRAGLLALLTPSGRFSDVSAFGDYSNAFSQSLALLALDRTAAGAPTAAVDFLVGTQCPDGGFPLALAATTCVSDVDSTAMVSQALQAVGRAVPAQQGLDWLVSVQQANGGFGVGSNAPNANSTGLAAQALKAGGRLVAAHSAKQFLKGLQVGCAGPAEQRGAVAHQATGFDPATATRATAQAVLGLAGVGLADLHSGGQAEAPVLACA</sequence>
<organism evidence="2 3">
    <name type="scientific">Goodfellowiella coeruleoviolacea</name>
    <dbReference type="NCBI Taxonomy" id="334858"/>
    <lineage>
        <taxon>Bacteria</taxon>
        <taxon>Bacillati</taxon>
        <taxon>Actinomycetota</taxon>
        <taxon>Actinomycetes</taxon>
        <taxon>Pseudonocardiales</taxon>
        <taxon>Pseudonocardiaceae</taxon>
        <taxon>Goodfellowiella</taxon>
    </lineage>
</organism>
<comment type="caution">
    <text evidence="2">The sequence shown here is derived from an EMBL/GenBank/DDBJ whole genome shotgun (WGS) entry which is preliminary data.</text>
</comment>